<comment type="caution">
    <text evidence="4">The sequence shown here is derived from an EMBL/GenBank/DDBJ whole genome shotgun (WGS) entry which is preliminary data.</text>
</comment>
<proteinExistence type="predicted"/>
<feature type="compositionally biased region" description="Low complexity" evidence="2">
    <location>
        <begin position="234"/>
        <end position="249"/>
    </location>
</feature>
<dbReference type="InterPro" id="IPR001138">
    <property type="entry name" value="Zn2Cys6_DnaBD"/>
</dbReference>
<name>A0A9P4ITA0_9PEZI</name>
<feature type="compositionally biased region" description="Low complexity" evidence="2">
    <location>
        <begin position="190"/>
        <end position="216"/>
    </location>
</feature>
<dbReference type="Gene3D" id="4.10.240.10">
    <property type="entry name" value="Zn(2)-C6 fungal-type DNA-binding domain"/>
    <property type="match status" value="1"/>
</dbReference>
<organism evidence="4 5">
    <name type="scientific">Myriangium duriaei CBS 260.36</name>
    <dbReference type="NCBI Taxonomy" id="1168546"/>
    <lineage>
        <taxon>Eukaryota</taxon>
        <taxon>Fungi</taxon>
        <taxon>Dikarya</taxon>
        <taxon>Ascomycota</taxon>
        <taxon>Pezizomycotina</taxon>
        <taxon>Dothideomycetes</taxon>
        <taxon>Dothideomycetidae</taxon>
        <taxon>Myriangiales</taxon>
        <taxon>Myriangiaceae</taxon>
        <taxon>Myriangium</taxon>
    </lineage>
</organism>
<dbReference type="CDD" id="cd00067">
    <property type="entry name" value="GAL4"/>
    <property type="match status" value="1"/>
</dbReference>
<feature type="region of interest" description="Disordered" evidence="2">
    <location>
        <begin position="1"/>
        <end position="52"/>
    </location>
</feature>
<feature type="domain" description="Zn(2)-C6 fungal-type" evidence="3">
    <location>
        <begin position="59"/>
        <end position="93"/>
    </location>
</feature>
<accession>A0A9P4ITA0</accession>
<dbReference type="Pfam" id="PF00172">
    <property type="entry name" value="Zn_clus"/>
    <property type="match status" value="1"/>
</dbReference>
<feature type="compositionally biased region" description="Low complexity" evidence="2">
    <location>
        <begin position="32"/>
        <end position="42"/>
    </location>
</feature>
<dbReference type="PROSITE" id="PS00463">
    <property type="entry name" value="ZN2_CY6_FUNGAL_1"/>
    <property type="match status" value="1"/>
</dbReference>
<feature type="compositionally biased region" description="Low complexity" evidence="2">
    <location>
        <begin position="135"/>
        <end position="175"/>
    </location>
</feature>
<dbReference type="AlphaFoldDB" id="A0A9P4ITA0"/>
<evidence type="ECO:0000259" key="3">
    <source>
        <dbReference type="PROSITE" id="PS50048"/>
    </source>
</evidence>
<dbReference type="InterPro" id="IPR036864">
    <property type="entry name" value="Zn2-C6_fun-type_DNA-bd_sf"/>
</dbReference>
<sequence length="287" mass="30799">MPPISQAPPPNMATLQPQHPDQYRSLPPPPMYSHSPYHTQPQMPYPPHQPAPRQRTAIACRYCRRRKIRCSGFDQSEDGRCSNCQRFSQECVFTPVNQQTQAFVPAHAVLGRQGGQMPTQFFGAFGQPIAPPQFYPQQGYGPPNGHYQQQAPYPPHMQQQGPPGQHPQPGTIPGQVPSPTDSAQQPGMSHQQGQHPPFPQGDQQSPGQQPPQLAGQKRPNEEAHAPTAAPPNPALASQGGQGQQRSASGHFIVHFTPAATRPPGTSSIAQGSGPGPTSGSCAKLSSG</sequence>
<evidence type="ECO:0000313" key="5">
    <source>
        <dbReference type="Proteomes" id="UP000799439"/>
    </source>
</evidence>
<feature type="compositionally biased region" description="Polar residues" evidence="2">
    <location>
        <begin position="263"/>
        <end position="287"/>
    </location>
</feature>
<gene>
    <name evidence="4" type="ORF">K461DRAFT_49301</name>
</gene>
<dbReference type="EMBL" id="ML996091">
    <property type="protein sequence ID" value="KAF2149603.1"/>
    <property type="molecule type" value="Genomic_DNA"/>
</dbReference>
<feature type="compositionally biased region" description="Polar residues" evidence="2">
    <location>
        <begin position="177"/>
        <end position="189"/>
    </location>
</feature>
<evidence type="ECO:0000256" key="2">
    <source>
        <dbReference type="SAM" id="MobiDB-lite"/>
    </source>
</evidence>
<protein>
    <recommendedName>
        <fullName evidence="3">Zn(2)-C6 fungal-type domain-containing protein</fullName>
    </recommendedName>
</protein>
<dbReference type="Proteomes" id="UP000799439">
    <property type="component" value="Unassembled WGS sequence"/>
</dbReference>
<dbReference type="PROSITE" id="PS50048">
    <property type="entry name" value="ZN2_CY6_FUNGAL_2"/>
    <property type="match status" value="1"/>
</dbReference>
<evidence type="ECO:0000256" key="1">
    <source>
        <dbReference type="ARBA" id="ARBA00023242"/>
    </source>
</evidence>
<dbReference type="OrthoDB" id="5401558at2759"/>
<feature type="region of interest" description="Disordered" evidence="2">
    <location>
        <begin position="123"/>
        <end position="287"/>
    </location>
</feature>
<dbReference type="SUPFAM" id="SSF57701">
    <property type="entry name" value="Zn2/Cys6 DNA-binding domain"/>
    <property type="match status" value="1"/>
</dbReference>
<reference evidence="4" key="1">
    <citation type="journal article" date="2020" name="Stud. Mycol.">
        <title>101 Dothideomycetes genomes: a test case for predicting lifestyles and emergence of pathogens.</title>
        <authorList>
            <person name="Haridas S."/>
            <person name="Albert R."/>
            <person name="Binder M."/>
            <person name="Bloem J."/>
            <person name="Labutti K."/>
            <person name="Salamov A."/>
            <person name="Andreopoulos B."/>
            <person name="Baker S."/>
            <person name="Barry K."/>
            <person name="Bills G."/>
            <person name="Bluhm B."/>
            <person name="Cannon C."/>
            <person name="Castanera R."/>
            <person name="Culley D."/>
            <person name="Daum C."/>
            <person name="Ezra D."/>
            <person name="Gonzalez J."/>
            <person name="Henrissat B."/>
            <person name="Kuo A."/>
            <person name="Liang C."/>
            <person name="Lipzen A."/>
            <person name="Lutzoni F."/>
            <person name="Magnuson J."/>
            <person name="Mondo S."/>
            <person name="Nolan M."/>
            <person name="Ohm R."/>
            <person name="Pangilinan J."/>
            <person name="Park H.-J."/>
            <person name="Ramirez L."/>
            <person name="Alfaro M."/>
            <person name="Sun H."/>
            <person name="Tritt A."/>
            <person name="Yoshinaga Y."/>
            <person name="Zwiers L.-H."/>
            <person name="Turgeon B."/>
            <person name="Goodwin S."/>
            <person name="Spatafora J."/>
            <person name="Crous P."/>
            <person name="Grigoriev I."/>
        </authorList>
    </citation>
    <scope>NUCLEOTIDE SEQUENCE</scope>
    <source>
        <strain evidence="4">CBS 260.36</strain>
    </source>
</reference>
<keyword evidence="5" id="KW-1185">Reference proteome</keyword>
<keyword evidence="1" id="KW-0539">Nucleus</keyword>
<evidence type="ECO:0000313" key="4">
    <source>
        <dbReference type="EMBL" id="KAF2149603.1"/>
    </source>
</evidence>
<dbReference type="GO" id="GO:0000981">
    <property type="term" value="F:DNA-binding transcription factor activity, RNA polymerase II-specific"/>
    <property type="evidence" value="ECO:0007669"/>
    <property type="project" value="InterPro"/>
</dbReference>
<feature type="compositionally biased region" description="Pro residues" evidence="2">
    <location>
        <begin position="1"/>
        <end position="11"/>
    </location>
</feature>
<dbReference type="GO" id="GO:0008270">
    <property type="term" value="F:zinc ion binding"/>
    <property type="evidence" value="ECO:0007669"/>
    <property type="project" value="InterPro"/>
</dbReference>
<dbReference type="SMART" id="SM00066">
    <property type="entry name" value="GAL4"/>
    <property type="match status" value="1"/>
</dbReference>